<dbReference type="EMBL" id="DAKRPA010000016">
    <property type="protein sequence ID" value="DBA03746.1"/>
    <property type="molecule type" value="Genomic_DNA"/>
</dbReference>
<organism evidence="2 3">
    <name type="scientific">Lagenidium giganteum</name>
    <dbReference type="NCBI Taxonomy" id="4803"/>
    <lineage>
        <taxon>Eukaryota</taxon>
        <taxon>Sar</taxon>
        <taxon>Stramenopiles</taxon>
        <taxon>Oomycota</taxon>
        <taxon>Peronosporomycetes</taxon>
        <taxon>Pythiales</taxon>
        <taxon>Pythiaceae</taxon>
    </lineage>
</organism>
<proteinExistence type="predicted"/>
<name>A0AAV2Z8M6_9STRA</name>
<evidence type="ECO:0000313" key="2">
    <source>
        <dbReference type="EMBL" id="DBA03746.1"/>
    </source>
</evidence>
<accession>A0AAV2Z8M6</accession>
<dbReference type="Proteomes" id="UP001146120">
    <property type="component" value="Unassembled WGS sequence"/>
</dbReference>
<evidence type="ECO:0000313" key="3">
    <source>
        <dbReference type="Proteomes" id="UP001146120"/>
    </source>
</evidence>
<feature type="region of interest" description="Disordered" evidence="1">
    <location>
        <begin position="45"/>
        <end position="97"/>
    </location>
</feature>
<gene>
    <name evidence="2" type="ORF">N0F65_004163</name>
</gene>
<protein>
    <submittedName>
        <fullName evidence="2">Uncharacterized protein</fullName>
    </submittedName>
</protein>
<comment type="caution">
    <text evidence="2">The sequence shown here is derived from an EMBL/GenBank/DDBJ whole genome shotgun (WGS) entry which is preliminary data.</text>
</comment>
<keyword evidence="3" id="KW-1185">Reference proteome</keyword>
<reference evidence="2" key="1">
    <citation type="submission" date="2022-11" db="EMBL/GenBank/DDBJ databases">
        <authorList>
            <person name="Morgan W.R."/>
            <person name="Tartar A."/>
        </authorList>
    </citation>
    <scope>NUCLEOTIDE SEQUENCE</scope>
    <source>
        <strain evidence="2">ARSEF 373</strain>
    </source>
</reference>
<reference evidence="2" key="2">
    <citation type="journal article" date="2023" name="Microbiol Resour">
        <title>Decontamination and Annotation of the Draft Genome Sequence of the Oomycete Lagenidium giganteum ARSEF 373.</title>
        <authorList>
            <person name="Morgan W.R."/>
            <person name="Tartar A."/>
        </authorList>
    </citation>
    <scope>NUCLEOTIDE SEQUENCE</scope>
    <source>
        <strain evidence="2">ARSEF 373</strain>
    </source>
</reference>
<dbReference type="AlphaFoldDB" id="A0AAV2Z8M6"/>
<sequence>METRSSPSMCELRAVAADRGLKYYMHLAKSDLHALLLRKNGTTTGTKLDSLRASETAGKSRSQSLAKAVRTSARLSERKRKAEDGEMPRKKKGKAPEVTTNTLDPIMLTELGPHTFKFVRTNGSIVLYNVDTLVQYILSTGDFSEPETRIPFSDEDLRQMDAGIQRAKLDFRSVWEAKQNKREFEEKKVSRDGLLGLERCAGEFISSMLEIVEGDDPEVGEMQLIMSTFPSFSDVFGQIRSQDEEFAKQCLNHFKEYLRGPPNRPNMDNSGLLPVILEFLDDVGKGNQSASAFGF</sequence>
<evidence type="ECO:0000256" key="1">
    <source>
        <dbReference type="SAM" id="MobiDB-lite"/>
    </source>
</evidence>